<organism evidence="6 7">
    <name type="scientific">Tardiphaga robiniae</name>
    <dbReference type="NCBI Taxonomy" id="943830"/>
    <lineage>
        <taxon>Bacteria</taxon>
        <taxon>Pseudomonadati</taxon>
        <taxon>Pseudomonadota</taxon>
        <taxon>Alphaproteobacteria</taxon>
        <taxon>Hyphomicrobiales</taxon>
        <taxon>Nitrobacteraceae</taxon>
        <taxon>Tardiphaga</taxon>
    </lineage>
</organism>
<feature type="region of interest" description="Disordered" evidence="4">
    <location>
        <begin position="253"/>
        <end position="277"/>
    </location>
</feature>
<evidence type="ECO:0000259" key="5">
    <source>
        <dbReference type="SMART" id="SM00965"/>
    </source>
</evidence>
<protein>
    <recommendedName>
        <fullName evidence="5">Secretin/TonB short N-terminal domain-containing protein</fullName>
    </recommendedName>
</protein>
<dbReference type="OrthoDB" id="8207507at2"/>
<evidence type="ECO:0000313" key="7">
    <source>
        <dbReference type="Proteomes" id="UP000076574"/>
    </source>
</evidence>
<proteinExistence type="predicted"/>
<dbReference type="Proteomes" id="UP000076574">
    <property type="component" value="Unassembled WGS sequence"/>
</dbReference>
<dbReference type="AlphaFoldDB" id="A0A163ZSQ1"/>
<keyword evidence="7" id="KW-1185">Reference proteome</keyword>
<evidence type="ECO:0000256" key="4">
    <source>
        <dbReference type="SAM" id="MobiDB-lite"/>
    </source>
</evidence>
<evidence type="ECO:0000313" key="6">
    <source>
        <dbReference type="EMBL" id="KZD23817.1"/>
    </source>
</evidence>
<reference evidence="6 7" key="1">
    <citation type="submission" date="2016-03" db="EMBL/GenBank/DDBJ databases">
        <title>Microsymbionts genomes from the relict species Vavilovia formosa (Stev.) Fed.</title>
        <authorList>
            <person name="Kopat V."/>
            <person name="Chirak E."/>
            <person name="Kimeklis A."/>
            <person name="Andronov E."/>
        </authorList>
    </citation>
    <scope>NUCLEOTIDE SEQUENCE [LARGE SCALE GENOMIC DNA]</scope>
    <source>
        <strain evidence="6 7">Vaf07</strain>
    </source>
</reference>
<keyword evidence="2" id="KW-0472">Membrane</keyword>
<accession>A0A163ZSQ1</accession>
<keyword evidence="1" id="KW-0813">Transport</keyword>
<feature type="compositionally biased region" description="Basic and acidic residues" evidence="4">
    <location>
        <begin position="266"/>
        <end position="277"/>
    </location>
</feature>
<dbReference type="SMART" id="SM00965">
    <property type="entry name" value="STN"/>
    <property type="match status" value="1"/>
</dbReference>
<evidence type="ECO:0000256" key="3">
    <source>
        <dbReference type="ARBA" id="ARBA00023237"/>
    </source>
</evidence>
<name>A0A163ZSQ1_9BRAD</name>
<evidence type="ECO:0000256" key="1">
    <source>
        <dbReference type="ARBA" id="ARBA00022448"/>
    </source>
</evidence>
<feature type="domain" description="Secretin/TonB short N-terminal" evidence="5">
    <location>
        <begin position="98"/>
        <end position="150"/>
    </location>
</feature>
<dbReference type="EMBL" id="LVYV01000008">
    <property type="protein sequence ID" value="KZD23817.1"/>
    <property type="molecule type" value="Genomic_DNA"/>
</dbReference>
<evidence type="ECO:0000256" key="2">
    <source>
        <dbReference type="ARBA" id="ARBA00023136"/>
    </source>
</evidence>
<keyword evidence="3" id="KW-0998">Cell outer membrane</keyword>
<dbReference type="STRING" id="943830.A4A58_26115"/>
<dbReference type="RefSeq" id="WP_068732078.1">
    <property type="nucleotide sequence ID" value="NZ_LVYV01000008.1"/>
</dbReference>
<sequence length="277" mass="30018">MFVYRGQRQPEAVLLHRVDLEKRRKTGRIESAHKDGLAPIVPMRLSHVAIRTALIGLLIGPAIAGEGLPDRPRAPIWFDIPSQQLADALVAFSAKTGLEIFYDGALSVGRRSTAVAGEFSPIDGLRILLRGTSYVAQATEDAGGVTISVVQNRPSEAMRRYESYFALLQANLSAALCELEDRTAGEGRIVVNLWLESSGVISRTDILGLIEYPDRRNAISAALDGLQIKQTTPAGLPQPVTMAIFPAAAGETTGCADTSRLPTKKSVRDRDTNEKMR</sequence>
<dbReference type="GO" id="GO:0019867">
    <property type="term" value="C:outer membrane"/>
    <property type="evidence" value="ECO:0007669"/>
    <property type="project" value="InterPro"/>
</dbReference>
<dbReference type="InterPro" id="IPR011662">
    <property type="entry name" value="Secretin/TonB_short_N"/>
</dbReference>
<gene>
    <name evidence="6" type="ORF">A4A58_26115</name>
</gene>
<comment type="caution">
    <text evidence="6">The sequence shown here is derived from an EMBL/GenBank/DDBJ whole genome shotgun (WGS) entry which is preliminary data.</text>
</comment>
<dbReference type="Gene3D" id="3.55.50.30">
    <property type="match status" value="1"/>
</dbReference>